<name>A0ACB9JTS4_9ASTR</name>
<gene>
    <name evidence="1" type="ORF">L1987_04870</name>
</gene>
<reference evidence="2" key="1">
    <citation type="journal article" date="2022" name="Mol. Ecol. Resour.">
        <title>The genomes of chicory, endive, great burdock and yacon provide insights into Asteraceae palaeo-polyploidization history and plant inulin production.</title>
        <authorList>
            <person name="Fan W."/>
            <person name="Wang S."/>
            <person name="Wang H."/>
            <person name="Wang A."/>
            <person name="Jiang F."/>
            <person name="Liu H."/>
            <person name="Zhao H."/>
            <person name="Xu D."/>
            <person name="Zhang Y."/>
        </authorList>
    </citation>
    <scope>NUCLEOTIDE SEQUENCE [LARGE SCALE GENOMIC DNA]</scope>
    <source>
        <strain evidence="2">cv. Yunnan</strain>
    </source>
</reference>
<protein>
    <submittedName>
        <fullName evidence="1">Uncharacterized protein</fullName>
    </submittedName>
</protein>
<evidence type="ECO:0000313" key="1">
    <source>
        <dbReference type="EMBL" id="KAI3823434.1"/>
    </source>
</evidence>
<organism evidence="1 2">
    <name type="scientific">Smallanthus sonchifolius</name>
    <dbReference type="NCBI Taxonomy" id="185202"/>
    <lineage>
        <taxon>Eukaryota</taxon>
        <taxon>Viridiplantae</taxon>
        <taxon>Streptophyta</taxon>
        <taxon>Embryophyta</taxon>
        <taxon>Tracheophyta</taxon>
        <taxon>Spermatophyta</taxon>
        <taxon>Magnoliopsida</taxon>
        <taxon>eudicotyledons</taxon>
        <taxon>Gunneridae</taxon>
        <taxon>Pentapetalae</taxon>
        <taxon>asterids</taxon>
        <taxon>campanulids</taxon>
        <taxon>Asterales</taxon>
        <taxon>Asteraceae</taxon>
        <taxon>Asteroideae</taxon>
        <taxon>Heliantheae alliance</taxon>
        <taxon>Millerieae</taxon>
        <taxon>Smallanthus</taxon>
    </lineage>
</organism>
<keyword evidence="2" id="KW-1185">Reference proteome</keyword>
<dbReference type="EMBL" id="CM042019">
    <property type="protein sequence ID" value="KAI3823434.1"/>
    <property type="molecule type" value="Genomic_DNA"/>
</dbReference>
<dbReference type="Proteomes" id="UP001056120">
    <property type="component" value="Linkage Group LG02"/>
</dbReference>
<comment type="caution">
    <text evidence="1">The sequence shown here is derived from an EMBL/GenBank/DDBJ whole genome shotgun (WGS) entry which is preliminary data.</text>
</comment>
<proteinExistence type="predicted"/>
<sequence length="113" mass="12674">MTKPPHHAPRPVKLLEPPSHALDHASGSGVSRPFTGHVPTHPIHDGQDQIMKPTYHLPSFFSFLFSLPTTSTPNTPPVIHTHHLLLYITFPLRHPITQQSQIQFTHIECESSV</sequence>
<evidence type="ECO:0000313" key="2">
    <source>
        <dbReference type="Proteomes" id="UP001056120"/>
    </source>
</evidence>
<accession>A0ACB9JTS4</accession>
<reference evidence="1 2" key="2">
    <citation type="journal article" date="2022" name="Mol. Ecol. Resour.">
        <title>The genomes of chicory, endive, great burdock and yacon provide insights into Asteraceae paleo-polyploidization history and plant inulin production.</title>
        <authorList>
            <person name="Fan W."/>
            <person name="Wang S."/>
            <person name="Wang H."/>
            <person name="Wang A."/>
            <person name="Jiang F."/>
            <person name="Liu H."/>
            <person name="Zhao H."/>
            <person name="Xu D."/>
            <person name="Zhang Y."/>
        </authorList>
    </citation>
    <scope>NUCLEOTIDE SEQUENCE [LARGE SCALE GENOMIC DNA]</scope>
    <source>
        <strain evidence="2">cv. Yunnan</strain>
        <tissue evidence="1">Leaves</tissue>
    </source>
</reference>